<dbReference type="SUPFAM" id="SSF55174">
    <property type="entry name" value="Alpha-L RNA-binding motif"/>
    <property type="match status" value="1"/>
</dbReference>
<dbReference type="InterPro" id="IPR012677">
    <property type="entry name" value="Nucleotide-bd_a/b_plait_sf"/>
</dbReference>
<dbReference type="EMBL" id="QJKK01000003">
    <property type="protein sequence ID" value="RAL26028.1"/>
    <property type="molecule type" value="Genomic_DNA"/>
</dbReference>
<evidence type="ECO:0000259" key="2">
    <source>
        <dbReference type="SMART" id="SM00363"/>
    </source>
</evidence>
<keyword evidence="4" id="KW-1185">Reference proteome</keyword>
<dbReference type="Proteomes" id="UP000251213">
    <property type="component" value="Unassembled WGS sequence"/>
</dbReference>
<dbReference type="Gene3D" id="3.30.1370.160">
    <property type="match status" value="1"/>
</dbReference>
<dbReference type="PANTHER" id="PTHR13633:SF3">
    <property type="entry name" value="MITOCHONDRIAL TRANSCRIPTION RESCUE FACTOR 1"/>
    <property type="match status" value="1"/>
</dbReference>
<name>A0A364K6X3_9BACL</name>
<evidence type="ECO:0000256" key="1">
    <source>
        <dbReference type="PROSITE-ProRule" id="PRU00182"/>
    </source>
</evidence>
<proteinExistence type="predicted"/>
<evidence type="ECO:0000313" key="3">
    <source>
        <dbReference type="EMBL" id="RAL26028.1"/>
    </source>
</evidence>
<feature type="domain" description="RNA-binding S4" evidence="2">
    <location>
        <begin position="185"/>
        <end position="245"/>
    </location>
</feature>
<dbReference type="InterPro" id="IPR040591">
    <property type="entry name" value="RqcP2_RBD"/>
</dbReference>
<dbReference type="Gene3D" id="3.30.70.330">
    <property type="match status" value="1"/>
</dbReference>
<accession>A0A364K6X3</accession>
<protein>
    <submittedName>
        <fullName evidence="3">RNA-binding protein</fullName>
    </submittedName>
</protein>
<dbReference type="Pfam" id="PF17774">
    <property type="entry name" value="YlmH_RBD"/>
    <property type="match status" value="1"/>
</dbReference>
<gene>
    <name evidence="3" type="ORF">DL897_08180</name>
</gene>
<dbReference type="InterPro" id="IPR036986">
    <property type="entry name" value="S4_RNA-bd_sf"/>
</dbReference>
<evidence type="ECO:0000313" key="4">
    <source>
        <dbReference type="Proteomes" id="UP000251213"/>
    </source>
</evidence>
<sequence>MVKREASIFMHFRPDEHPFVQRALDFVDRSVNRSMPIQTHFLNPREQYILETLIRRKPDVNWMMSGGYSSAERCRAIVSPSHIPIDPDWFELSFLRIERIGHGKLNHPDVLGALLGLGIKREMLGDLHPHENGCDCIIGTEMIDYICSLLHQVGRTTVNVKEINAEELLVTEPEFVSRAVTVSSLRLDAILAEGHRLSRAKATLLIKNGKCKVNFSQVDNPSFQIGKGDMISLSGYGRICMKNIEGLTKKGRYIILLDYLI</sequence>
<keyword evidence="1" id="KW-0694">RNA-binding</keyword>
<dbReference type="Pfam" id="PF01479">
    <property type="entry name" value="S4"/>
    <property type="match status" value="1"/>
</dbReference>
<dbReference type="InterPro" id="IPR002942">
    <property type="entry name" value="S4_RNA-bd"/>
</dbReference>
<reference evidence="3 4" key="1">
    <citation type="submission" date="2018-06" db="EMBL/GenBank/DDBJ databases">
        <title>Thermoflavimicrobium daqus sp. nov., a thermophilic microbe isolated from Moutai-flavour Daqu.</title>
        <authorList>
            <person name="Wang X."/>
            <person name="Zhou H."/>
        </authorList>
    </citation>
    <scope>NUCLEOTIDE SEQUENCE [LARGE SCALE GENOMIC DNA]</scope>
    <source>
        <strain evidence="3 4">FBKL4.011</strain>
    </source>
</reference>
<reference evidence="3 4" key="2">
    <citation type="submission" date="2018-06" db="EMBL/GenBank/DDBJ databases">
        <authorList>
            <person name="Zhirakovskaya E."/>
        </authorList>
    </citation>
    <scope>NUCLEOTIDE SEQUENCE [LARGE SCALE GENOMIC DNA]</scope>
    <source>
        <strain evidence="3 4">FBKL4.011</strain>
    </source>
</reference>
<dbReference type="AlphaFoldDB" id="A0A364K6X3"/>
<dbReference type="CDD" id="cd00165">
    <property type="entry name" value="S4"/>
    <property type="match status" value="1"/>
</dbReference>
<dbReference type="GO" id="GO:0003723">
    <property type="term" value="F:RNA binding"/>
    <property type="evidence" value="ECO:0007669"/>
    <property type="project" value="UniProtKB-KW"/>
</dbReference>
<dbReference type="RefSeq" id="WP_113658642.1">
    <property type="nucleotide sequence ID" value="NZ_KZ845665.1"/>
</dbReference>
<dbReference type="PANTHER" id="PTHR13633">
    <property type="entry name" value="MITOCHONDRIAL TRANSCRIPTION RESCUE FACTOR 1"/>
    <property type="match status" value="1"/>
</dbReference>
<comment type="caution">
    <text evidence="3">The sequence shown here is derived from an EMBL/GenBank/DDBJ whole genome shotgun (WGS) entry which is preliminary data.</text>
</comment>
<dbReference type="OrthoDB" id="9812787at2"/>
<dbReference type="PROSITE" id="PS50889">
    <property type="entry name" value="S4"/>
    <property type="match status" value="1"/>
</dbReference>
<organism evidence="3 4">
    <name type="scientific">Thermoflavimicrobium daqui</name>
    <dbReference type="NCBI Taxonomy" id="2137476"/>
    <lineage>
        <taxon>Bacteria</taxon>
        <taxon>Bacillati</taxon>
        <taxon>Bacillota</taxon>
        <taxon>Bacilli</taxon>
        <taxon>Bacillales</taxon>
        <taxon>Thermoactinomycetaceae</taxon>
        <taxon>Thermoflavimicrobium</taxon>
    </lineage>
</organism>
<dbReference type="Gene3D" id="3.10.290.10">
    <property type="entry name" value="RNA-binding S4 domain"/>
    <property type="match status" value="1"/>
</dbReference>
<dbReference type="SMART" id="SM00363">
    <property type="entry name" value="S4"/>
    <property type="match status" value="1"/>
</dbReference>